<reference evidence="3 4" key="1">
    <citation type="submission" date="2011-10" db="EMBL/GenBank/DDBJ databases">
        <authorList>
            <person name="Genoscope - CEA"/>
        </authorList>
    </citation>
    <scope>NUCLEOTIDE SEQUENCE [LARGE SCALE GENOMIC DNA]</scope>
    <source>
        <strain evidence="3 4">RCC 1105</strain>
    </source>
</reference>
<dbReference type="PANTHER" id="PTHR10701">
    <property type="entry name" value="SMALL NUCLEAR RIBONUCLEOPROTEIN-ASSOCIATED PROTEIN B AND N"/>
    <property type="match status" value="1"/>
</dbReference>
<dbReference type="AlphaFoldDB" id="K8EKZ5"/>
<feature type="compositionally biased region" description="Basic and acidic residues" evidence="1">
    <location>
        <begin position="56"/>
        <end position="76"/>
    </location>
</feature>
<dbReference type="InterPro" id="IPR050914">
    <property type="entry name" value="snRNP_SmB/NAA38-like"/>
</dbReference>
<dbReference type="InterPro" id="IPR010920">
    <property type="entry name" value="LSM_dom_sf"/>
</dbReference>
<protein>
    <recommendedName>
        <fullName evidence="2">Sm domain-containing protein</fullName>
    </recommendedName>
</protein>
<keyword evidence="4" id="KW-1185">Reference proteome</keyword>
<dbReference type="RefSeq" id="XP_007510371.1">
    <property type="nucleotide sequence ID" value="XM_007510309.1"/>
</dbReference>
<dbReference type="Gene3D" id="2.30.30.100">
    <property type="match status" value="1"/>
</dbReference>
<dbReference type="PANTHER" id="PTHR10701:SF5">
    <property type="entry name" value="N-ALPHA-ACETYLTRANSFERASE 38, NATC AUXILIARY SUBUNIT"/>
    <property type="match status" value="1"/>
</dbReference>
<accession>K8EKZ5</accession>
<gene>
    <name evidence="3" type="ordered locus">Bathy11g03480</name>
</gene>
<dbReference type="InterPro" id="IPR001163">
    <property type="entry name" value="Sm_dom_euk/arc"/>
</dbReference>
<sequence>MEQMKHFVDTGTTVRVSVTDGRVFTGTLGCVDKQLNVVLINATETFKKKKKKSKRGGKEKEKRENEEKEEENNKSDDDVETSSSSSPRVINMALIAREHRVKMERLVEEEEKEKEKENSANTKSLLESALESGLRIL</sequence>
<dbReference type="SMART" id="SM00651">
    <property type="entry name" value="Sm"/>
    <property type="match status" value="1"/>
</dbReference>
<dbReference type="OrthoDB" id="368909at2759"/>
<evidence type="ECO:0000313" key="4">
    <source>
        <dbReference type="Proteomes" id="UP000198341"/>
    </source>
</evidence>
<dbReference type="GeneID" id="19013027"/>
<dbReference type="Pfam" id="PF01423">
    <property type="entry name" value="LSM"/>
    <property type="match status" value="1"/>
</dbReference>
<dbReference type="EMBL" id="FO082268">
    <property type="protein sequence ID" value="CCO18716.1"/>
    <property type="molecule type" value="Genomic_DNA"/>
</dbReference>
<dbReference type="SUPFAM" id="SSF50182">
    <property type="entry name" value="Sm-like ribonucleoproteins"/>
    <property type="match status" value="1"/>
</dbReference>
<evidence type="ECO:0000256" key="1">
    <source>
        <dbReference type="SAM" id="MobiDB-lite"/>
    </source>
</evidence>
<proteinExistence type="predicted"/>
<name>K8EKZ5_9CHLO</name>
<evidence type="ECO:0000259" key="2">
    <source>
        <dbReference type="SMART" id="SM00651"/>
    </source>
</evidence>
<feature type="domain" description="Sm" evidence="2">
    <location>
        <begin position="2"/>
        <end position="97"/>
    </location>
</feature>
<dbReference type="KEGG" id="bpg:Bathy11g03480"/>
<dbReference type="Proteomes" id="UP000198341">
    <property type="component" value="Chromosome 11"/>
</dbReference>
<feature type="region of interest" description="Disordered" evidence="1">
    <location>
        <begin position="105"/>
        <end position="137"/>
    </location>
</feature>
<organism evidence="3 4">
    <name type="scientific">Bathycoccus prasinos</name>
    <dbReference type="NCBI Taxonomy" id="41875"/>
    <lineage>
        <taxon>Eukaryota</taxon>
        <taxon>Viridiplantae</taxon>
        <taxon>Chlorophyta</taxon>
        <taxon>Mamiellophyceae</taxon>
        <taxon>Mamiellales</taxon>
        <taxon>Bathycoccaceae</taxon>
        <taxon>Bathycoccus</taxon>
    </lineage>
</organism>
<evidence type="ECO:0000313" key="3">
    <source>
        <dbReference type="EMBL" id="CCO18716.1"/>
    </source>
</evidence>
<feature type="region of interest" description="Disordered" evidence="1">
    <location>
        <begin position="46"/>
        <end position="91"/>
    </location>
</feature>